<name>A0A0C5VUU9_9GAMM</name>
<evidence type="ECO:0000256" key="7">
    <source>
        <dbReference type="ARBA" id="ARBA00023224"/>
    </source>
</evidence>
<dbReference type="GO" id="GO:0005886">
    <property type="term" value="C:plasma membrane"/>
    <property type="evidence" value="ECO:0007669"/>
    <property type="project" value="UniProtKB-SubCell"/>
</dbReference>
<dbReference type="Proteomes" id="UP000032266">
    <property type="component" value="Chromosome"/>
</dbReference>
<keyword evidence="4 10" id="KW-0812">Transmembrane</keyword>
<dbReference type="Pfam" id="PF00015">
    <property type="entry name" value="MCPsignal"/>
    <property type="match status" value="1"/>
</dbReference>
<proteinExistence type="inferred from homology"/>
<dbReference type="InterPro" id="IPR033480">
    <property type="entry name" value="sCache_2"/>
</dbReference>
<dbReference type="InterPro" id="IPR004090">
    <property type="entry name" value="Chemotax_Me-accpt_rcpt"/>
</dbReference>
<evidence type="ECO:0000256" key="6">
    <source>
        <dbReference type="ARBA" id="ARBA00023136"/>
    </source>
</evidence>
<keyword evidence="3" id="KW-0997">Cell inner membrane</keyword>
<dbReference type="InterPro" id="IPR004089">
    <property type="entry name" value="MCPsignal_dom"/>
</dbReference>
<keyword evidence="6 10" id="KW-0472">Membrane</keyword>
<dbReference type="SUPFAM" id="SSF58104">
    <property type="entry name" value="Methyl-accepting chemotaxis protein (MCP) signaling domain"/>
    <property type="match status" value="1"/>
</dbReference>
<dbReference type="PRINTS" id="PR00260">
    <property type="entry name" value="CHEMTRNSDUCR"/>
</dbReference>
<keyword evidence="7 9" id="KW-0807">Transducer</keyword>
<keyword evidence="15" id="KW-1185">Reference proteome</keyword>
<evidence type="ECO:0000256" key="3">
    <source>
        <dbReference type="ARBA" id="ARBA00022519"/>
    </source>
</evidence>
<dbReference type="Pfam" id="PF00672">
    <property type="entry name" value="HAMP"/>
    <property type="match status" value="1"/>
</dbReference>
<dbReference type="InterPro" id="IPR003660">
    <property type="entry name" value="HAMP_dom"/>
</dbReference>
<organism evidence="14 15">
    <name type="scientific">Gynuella sunshinyii YC6258</name>
    <dbReference type="NCBI Taxonomy" id="1445510"/>
    <lineage>
        <taxon>Bacteria</taxon>
        <taxon>Pseudomonadati</taxon>
        <taxon>Pseudomonadota</taxon>
        <taxon>Gammaproteobacteria</taxon>
        <taxon>Oceanospirillales</taxon>
        <taxon>Saccharospirillaceae</taxon>
        <taxon>Gynuella</taxon>
    </lineage>
</organism>
<dbReference type="RefSeq" id="WP_044619526.1">
    <property type="nucleotide sequence ID" value="NZ_CP007142.1"/>
</dbReference>
<gene>
    <name evidence="14" type="ORF">YC6258_05883</name>
</gene>
<accession>A0A0C5VUU9</accession>
<feature type="transmembrane region" description="Helical" evidence="10">
    <location>
        <begin position="194"/>
        <end position="212"/>
    </location>
</feature>
<dbReference type="PROSITE" id="PS50111">
    <property type="entry name" value="CHEMOTAXIS_TRANSDUC_2"/>
    <property type="match status" value="1"/>
</dbReference>
<evidence type="ECO:0000259" key="12">
    <source>
        <dbReference type="PROSITE" id="PS50192"/>
    </source>
</evidence>
<evidence type="ECO:0000256" key="8">
    <source>
        <dbReference type="ARBA" id="ARBA00029447"/>
    </source>
</evidence>
<dbReference type="AlphaFoldDB" id="A0A0C5VUU9"/>
<dbReference type="SMART" id="SM01049">
    <property type="entry name" value="Cache_2"/>
    <property type="match status" value="1"/>
</dbReference>
<dbReference type="EMBL" id="CP007142">
    <property type="protein sequence ID" value="AJQ97911.1"/>
    <property type="molecule type" value="Genomic_DNA"/>
</dbReference>
<dbReference type="CDD" id="cd11386">
    <property type="entry name" value="MCP_signal"/>
    <property type="match status" value="1"/>
</dbReference>
<evidence type="ECO:0000259" key="11">
    <source>
        <dbReference type="PROSITE" id="PS50111"/>
    </source>
</evidence>
<dbReference type="PROSITE" id="PS50885">
    <property type="entry name" value="HAMP"/>
    <property type="match status" value="1"/>
</dbReference>
<dbReference type="Gene3D" id="1.10.287.950">
    <property type="entry name" value="Methyl-accepting chemotaxis protein"/>
    <property type="match status" value="1"/>
</dbReference>
<dbReference type="STRING" id="1445510.YC6258_05883"/>
<keyword evidence="5 10" id="KW-1133">Transmembrane helix</keyword>
<dbReference type="CDD" id="cd06225">
    <property type="entry name" value="HAMP"/>
    <property type="match status" value="1"/>
</dbReference>
<dbReference type="FunFam" id="1.10.287.950:FF:000001">
    <property type="entry name" value="Methyl-accepting chemotaxis sensory transducer"/>
    <property type="match status" value="1"/>
</dbReference>
<comment type="similarity">
    <text evidence="8">Belongs to the methyl-accepting chemotaxis (MCP) protein family.</text>
</comment>
<evidence type="ECO:0000256" key="10">
    <source>
        <dbReference type="SAM" id="Phobius"/>
    </source>
</evidence>
<keyword evidence="2" id="KW-1003">Cell membrane</keyword>
<dbReference type="HOGENOM" id="CLU_000445_107_21_6"/>
<dbReference type="SMART" id="SM00304">
    <property type="entry name" value="HAMP"/>
    <property type="match status" value="1"/>
</dbReference>
<feature type="domain" description="T-SNARE coiled-coil homology" evidence="12">
    <location>
        <begin position="466"/>
        <end position="520"/>
    </location>
</feature>
<dbReference type="SMART" id="SM00283">
    <property type="entry name" value="MA"/>
    <property type="match status" value="1"/>
</dbReference>
<sequence length="543" mass="59541">MNMIKQLNIAIKIALLSSIAVIAILLLQLRSSLVLRENLFEDRKLETRAVVETAYDVIDFFYQQQQSGAMDNSEAQQQALAIIRSLKYDKSQYFFVLNVNGIMLAHGANASLEGNDSRQVQDPNGVMINQELIKMINSKGQGFINYVWDKTGDKHYVSKITYGRGHKPWGWIVASGIYVDDVDSIFYQNIYKSLFALAVVLVLLLAGSWFIASTITKPVAKLLNVMRSVADKMDLRLRADLEGKDEVGQIAIALNTMLATVQKSMTSVSETVNTVSTAAKELTGIASSSQQAIRKQSQDIEMVATAMNEMSSTVEEVSKNTENTAQSTREAHSEANSSYQTMLEAKASINELAEGVQHASEVINGLEKDSENIGSILDVIRGIAEQTNLLALNAAIEAARAGEQGRGFAVVADEVRTLAKRTQDSIAEIETMIKRLQEGSRRAVNVMQESKDTANHSVSKVTVVAESLNHINQNVDSINQMSVQIATSSEEQAAVANEINQSILSINESAEVSNEESQKVSEASHELSSIAESLRQVISRFKI</sequence>
<evidence type="ECO:0000259" key="13">
    <source>
        <dbReference type="PROSITE" id="PS50885"/>
    </source>
</evidence>
<dbReference type="KEGG" id="gsn:YC6258_05883"/>
<evidence type="ECO:0000256" key="1">
    <source>
        <dbReference type="ARBA" id="ARBA00004429"/>
    </source>
</evidence>
<dbReference type="GO" id="GO:0006935">
    <property type="term" value="P:chemotaxis"/>
    <property type="evidence" value="ECO:0007669"/>
    <property type="project" value="InterPro"/>
</dbReference>
<dbReference type="PROSITE" id="PS50192">
    <property type="entry name" value="T_SNARE"/>
    <property type="match status" value="1"/>
</dbReference>
<dbReference type="PANTHER" id="PTHR32089:SF120">
    <property type="entry name" value="METHYL-ACCEPTING CHEMOTAXIS PROTEIN TLPQ"/>
    <property type="match status" value="1"/>
</dbReference>
<protein>
    <submittedName>
        <fullName evidence="14">Methyl-accepting chemotaxis protein</fullName>
    </submittedName>
</protein>
<dbReference type="InterPro" id="IPR000727">
    <property type="entry name" value="T_SNARE_dom"/>
</dbReference>
<dbReference type="GO" id="GO:0004888">
    <property type="term" value="F:transmembrane signaling receptor activity"/>
    <property type="evidence" value="ECO:0007669"/>
    <property type="project" value="InterPro"/>
</dbReference>
<feature type="domain" description="HAMP" evidence="13">
    <location>
        <begin position="213"/>
        <end position="266"/>
    </location>
</feature>
<dbReference type="Pfam" id="PF17200">
    <property type="entry name" value="sCache_2"/>
    <property type="match status" value="1"/>
</dbReference>
<evidence type="ECO:0000313" key="14">
    <source>
        <dbReference type="EMBL" id="AJQ97911.1"/>
    </source>
</evidence>
<evidence type="ECO:0000313" key="15">
    <source>
        <dbReference type="Proteomes" id="UP000032266"/>
    </source>
</evidence>
<comment type="subcellular location">
    <subcellularLocation>
        <location evidence="1">Cell inner membrane</location>
        <topology evidence="1">Multi-pass membrane protein</topology>
    </subcellularLocation>
</comment>
<evidence type="ECO:0000256" key="4">
    <source>
        <dbReference type="ARBA" id="ARBA00022692"/>
    </source>
</evidence>
<feature type="domain" description="Methyl-accepting transducer" evidence="11">
    <location>
        <begin position="271"/>
        <end position="507"/>
    </location>
</feature>
<dbReference type="GO" id="GO:0007165">
    <property type="term" value="P:signal transduction"/>
    <property type="evidence" value="ECO:0007669"/>
    <property type="project" value="UniProtKB-KW"/>
</dbReference>
<dbReference type="Gene3D" id="3.30.450.20">
    <property type="entry name" value="PAS domain"/>
    <property type="match status" value="1"/>
</dbReference>
<evidence type="ECO:0000256" key="9">
    <source>
        <dbReference type="PROSITE-ProRule" id="PRU00284"/>
    </source>
</evidence>
<evidence type="ECO:0000256" key="5">
    <source>
        <dbReference type="ARBA" id="ARBA00022989"/>
    </source>
</evidence>
<feature type="transmembrane region" description="Helical" evidence="10">
    <location>
        <begin position="6"/>
        <end position="27"/>
    </location>
</feature>
<dbReference type="PANTHER" id="PTHR32089">
    <property type="entry name" value="METHYL-ACCEPTING CHEMOTAXIS PROTEIN MCPB"/>
    <property type="match status" value="1"/>
</dbReference>
<reference evidence="14 15" key="1">
    <citation type="submission" date="2014-01" db="EMBL/GenBank/DDBJ databases">
        <title>Full genme sequencing of cellulolytic bacterium Gynuella sunshinyii YC6258T gen. nov., sp. nov.</title>
        <authorList>
            <person name="Khan H."/>
            <person name="Chung E.J."/>
            <person name="Chung Y.R."/>
        </authorList>
    </citation>
    <scope>NUCLEOTIDE SEQUENCE [LARGE SCALE GENOMIC DNA]</scope>
    <source>
        <strain evidence="14 15">YC6258</strain>
    </source>
</reference>
<evidence type="ECO:0000256" key="2">
    <source>
        <dbReference type="ARBA" id="ARBA00022475"/>
    </source>
</evidence>
<dbReference type="PATRIC" id="fig|1445510.3.peg.5841"/>